<dbReference type="RefSeq" id="WP_015547146.1">
    <property type="nucleotide sequence ID" value="NZ_CATYVA010000002.1"/>
</dbReference>
<dbReference type="Proteomes" id="UP000322658">
    <property type="component" value="Unassembled WGS sequence"/>
</dbReference>
<evidence type="ECO:0000313" key="3">
    <source>
        <dbReference type="Proteomes" id="UP000322658"/>
    </source>
</evidence>
<name>A0A5B3GHG5_9BACT</name>
<sequence length="206" mass="23506">MKQFLLLPILLAAVASVRGASLVEGRIYLKNGSVIECVGDDRLQLPKRFGKLTILRDAFRKTKAKEIFQSGEIDSVVCWHAQSPEHIRKFIPAESPGWMWVYLETPHICVCIYSEKGYGIDSNGGIQVWQRQGTFSQSRTAYYLKKTGEKEFLTVGAANRNTKDVFRERIARYVGDDPELAERIRLSSAIRSKTIQLLRDYDPTKY</sequence>
<accession>A0A5B3GHG5</accession>
<dbReference type="EMBL" id="VVXK01000043">
    <property type="protein sequence ID" value="KAA2364328.1"/>
    <property type="molecule type" value="Genomic_DNA"/>
</dbReference>
<protein>
    <submittedName>
        <fullName evidence="2">Uncharacterized protein</fullName>
    </submittedName>
</protein>
<proteinExistence type="predicted"/>
<comment type="caution">
    <text evidence="2">The sequence shown here is derived from an EMBL/GenBank/DDBJ whole genome shotgun (WGS) entry which is preliminary data.</text>
</comment>
<dbReference type="AlphaFoldDB" id="A0A5B3GHG5"/>
<gene>
    <name evidence="2" type="ORF">F2Y07_13525</name>
    <name evidence="1" type="ORF">F2Y13_15530</name>
</gene>
<reference evidence="3 4" key="1">
    <citation type="journal article" date="2019" name="Nat. Med.">
        <title>A library of human gut bacterial isolates paired with longitudinal multiomics data enables mechanistic microbiome research.</title>
        <authorList>
            <person name="Poyet M."/>
            <person name="Groussin M."/>
            <person name="Gibbons S.M."/>
            <person name="Avila-Pacheco J."/>
            <person name="Jiang X."/>
            <person name="Kearney S.M."/>
            <person name="Perrotta A.R."/>
            <person name="Berdy B."/>
            <person name="Zhao S."/>
            <person name="Lieberman T.D."/>
            <person name="Swanson P.K."/>
            <person name="Smith M."/>
            <person name="Roesemann S."/>
            <person name="Alexander J.E."/>
            <person name="Rich S.A."/>
            <person name="Livny J."/>
            <person name="Vlamakis H."/>
            <person name="Clish C."/>
            <person name="Bullock K."/>
            <person name="Deik A."/>
            <person name="Scott J."/>
            <person name="Pierce K.A."/>
            <person name="Xavier R.J."/>
            <person name="Alm E.J."/>
        </authorList>
    </citation>
    <scope>NUCLEOTIDE SEQUENCE [LARGE SCALE GENOMIC DNA]</scope>
    <source>
        <strain evidence="2 3">BIOML-A1</strain>
        <strain evidence="1 4">BIOML-A2</strain>
    </source>
</reference>
<dbReference type="EMBL" id="VVXJ01000043">
    <property type="protein sequence ID" value="KAA2372867.1"/>
    <property type="molecule type" value="Genomic_DNA"/>
</dbReference>
<evidence type="ECO:0000313" key="2">
    <source>
        <dbReference type="EMBL" id="KAA2372867.1"/>
    </source>
</evidence>
<evidence type="ECO:0000313" key="4">
    <source>
        <dbReference type="Proteomes" id="UP000323567"/>
    </source>
</evidence>
<dbReference type="Proteomes" id="UP000323567">
    <property type="component" value="Unassembled WGS sequence"/>
</dbReference>
<evidence type="ECO:0000313" key="1">
    <source>
        <dbReference type="EMBL" id="KAA2364328.1"/>
    </source>
</evidence>
<organism evidence="2 3">
    <name type="scientific">Alistipes shahii</name>
    <dbReference type="NCBI Taxonomy" id="328814"/>
    <lineage>
        <taxon>Bacteria</taxon>
        <taxon>Pseudomonadati</taxon>
        <taxon>Bacteroidota</taxon>
        <taxon>Bacteroidia</taxon>
        <taxon>Bacteroidales</taxon>
        <taxon>Rikenellaceae</taxon>
        <taxon>Alistipes</taxon>
    </lineage>
</organism>